<dbReference type="InterPro" id="IPR041525">
    <property type="entry name" value="N/Namide_PRibTrfase"/>
</dbReference>
<comment type="caution">
    <text evidence="13">The sequence shown here is derived from an EMBL/GenBank/DDBJ whole genome shotgun (WGS) entry which is preliminary data.</text>
</comment>
<dbReference type="Pfam" id="PF04095">
    <property type="entry name" value="NAPRTase"/>
    <property type="match status" value="1"/>
</dbReference>
<feature type="domain" description="Nicotinate phosphoribosyltransferase N-terminal" evidence="11">
    <location>
        <begin position="11"/>
        <end position="134"/>
    </location>
</feature>
<protein>
    <recommendedName>
        <fullName evidence="3 9">Nicotinate phosphoribosyltransferase</fullName>
        <ecNumber evidence="3 9">6.3.4.21</ecNumber>
    </recommendedName>
</protein>
<dbReference type="FunFam" id="3.20.20.70:FF:000076">
    <property type="entry name" value="Nicotinate phosphoribosyltransferase"/>
    <property type="match status" value="1"/>
</dbReference>
<dbReference type="Pfam" id="PF17767">
    <property type="entry name" value="NAPRTase_N"/>
    <property type="match status" value="1"/>
</dbReference>
<dbReference type="InterPro" id="IPR013785">
    <property type="entry name" value="Aldolase_TIM"/>
</dbReference>
<keyword evidence="5 9" id="KW-0436">Ligase</keyword>
<dbReference type="CDD" id="cd01570">
    <property type="entry name" value="NAPRTase_A"/>
    <property type="match status" value="1"/>
</dbReference>
<dbReference type="NCBIfam" id="TIGR01513">
    <property type="entry name" value="NAPRTase_put"/>
    <property type="match status" value="1"/>
</dbReference>
<dbReference type="NCBIfam" id="NF009131">
    <property type="entry name" value="PRK12484.1"/>
    <property type="match status" value="1"/>
</dbReference>
<evidence type="ECO:0000259" key="10">
    <source>
        <dbReference type="Pfam" id="PF04095"/>
    </source>
</evidence>
<evidence type="ECO:0000313" key="14">
    <source>
        <dbReference type="Proteomes" id="UP000240717"/>
    </source>
</evidence>
<evidence type="ECO:0000256" key="4">
    <source>
        <dbReference type="ARBA" id="ARBA00022553"/>
    </source>
</evidence>
<dbReference type="RefSeq" id="WP_075777797.1">
    <property type="nucleotide sequence ID" value="NZ_JAFFRN010000036.1"/>
</dbReference>
<evidence type="ECO:0000313" key="13">
    <source>
        <dbReference type="EMBL" id="PTI51586.1"/>
    </source>
</evidence>
<evidence type="ECO:0000256" key="1">
    <source>
        <dbReference type="ARBA" id="ARBA00004952"/>
    </source>
</evidence>
<sequence length="489" mass="55639">MYQFEDDSLMLQNDLYQINMAESYWNDGIHERMAVFDLYFRSMPFNGGYAVFNGLKRVIDFMDNFGFSETDIEYLRSIGYQDDFLDYLKNLKFTGHIHSMQEGEICFGNEPLMRVEAPLIQAQLLETVLLNIINFHTLIATKASRIRQIANDDILMEFGTRRGQELDAALWGARAAYIGGFNSTSNVRAGKLFGIPVSGTHAHALVQTYGDEYIAFKKYAERHKDCVFLVDTFHTLKSGVPTAIKVAKELGDKINFIGIRLDSGDIAYLSKEARRMLDEAGFKDAKIIASNDLDEETITSLKAQGAKVDSWGVGTKLITGFDQPALGAVYKLVAIENSDGEYSDRIKLSNNAEKVTTPGKKNVYRIINKKTGKAEGDYITLHGEDPTKEKPLKLFHPVHTFKMKFIKSFEAIDLHHAIFENGQLVYDLPNVHDAQAYLTEGLKTFWDENKRYLNPQEYPVDLSTACWENKHKRIFEVAEHVKEMEEDHE</sequence>
<dbReference type="PANTHER" id="PTHR11098">
    <property type="entry name" value="NICOTINATE PHOSPHORIBOSYLTRANSFERASE"/>
    <property type="match status" value="1"/>
</dbReference>
<dbReference type="SUPFAM" id="SSF54675">
    <property type="entry name" value="Nicotinate/Quinolinate PRTase N-terminal domain-like"/>
    <property type="match status" value="1"/>
</dbReference>
<dbReference type="InterPro" id="IPR036068">
    <property type="entry name" value="Nicotinate_pribotase-like_C"/>
</dbReference>
<dbReference type="InterPro" id="IPR007229">
    <property type="entry name" value="Nic_PRibTrfase-Fam"/>
</dbReference>
<dbReference type="InterPro" id="IPR006405">
    <property type="entry name" value="Nic_PRibTrfase_pncB"/>
</dbReference>
<evidence type="ECO:0000256" key="7">
    <source>
        <dbReference type="ARBA" id="ARBA00022679"/>
    </source>
</evidence>
<dbReference type="STRING" id="1194526.A284_04435"/>
<dbReference type="InterPro" id="IPR040727">
    <property type="entry name" value="NAPRTase_N"/>
</dbReference>
<comment type="catalytic activity">
    <reaction evidence="8 9">
        <text>5-phospho-alpha-D-ribose 1-diphosphate + nicotinate + ATP + H2O = nicotinate beta-D-ribonucleotide + ADP + phosphate + diphosphate</text>
        <dbReference type="Rhea" id="RHEA:36163"/>
        <dbReference type="ChEBI" id="CHEBI:15377"/>
        <dbReference type="ChEBI" id="CHEBI:30616"/>
        <dbReference type="ChEBI" id="CHEBI:32544"/>
        <dbReference type="ChEBI" id="CHEBI:33019"/>
        <dbReference type="ChEBI" id="CHEBI:43474"/>
        <dbReference type="ChEBI" id="CHEBI:57502"/>
        <dbReference type="ChEBI" id="CHEBI:58017"/>
        <dbReference type="ChEBI" id="CHEBI:456216"/>
        <dbReference type="EC" id="6.3.4.21"/>
    </reaction>
</comment>
<evidence type="ECO:0000256" key="6">
    <source>
        <dbReference type="ARBA" id="ARBA00022642"/>
    </source>
</evidence>
<dbReference type="NCBIfam" id="NF006694">
    <property type="entry name" value="PRK09243.1-1"/>
    <property type="match status" value="1"/>
</dbReference>
<organism evidence="13 14">
    <name type="scientific">Staphylococcus warneri</name>
    <dbReference type="NCBI Taxonomy" id="1292"/>
    <lineage>
        <taxon>Bacteria</taxon>
        <taxon>Bacillati</taxon>
        <taxon>Bacillota</taxon>
        <taxon>Bacilli</taxon>
        <taxon>Bacillales</taxon>
        <taxon>Staphylococcaceae</taxon>
        <taxon>Staphylococcus</taxon>
    </lineage>
</organism>
<evidence type="ECO:0000256" key="2">
    <source>
        <dbReference type="ARBA" id="ARBA00010897"/>
    </source>
</evidence>
<evidence type="ECO:0000259" key="11">
    <source>
        <dbReference type="Pfam" id="PF17767"/>
    </source>
</evidence>
<keyword evidence="13" id="KW-0328">Glycosyltransferase</keyword>
<dbReference type="PANTHER" id="PTHR11098:SF1">
    <property type="entry name" value="NICOTINATE PHOSPHORIBOSYLTRANSFERASE"/>
    <property type="match status" value="1"/>
</dbReference>
<dbReference type="Proteomes" id="UP000240717">
    <property type="component" value="Unassembled WGS sequence"/>
</dbReference>
<gene>
    <name evidence="13" type="ORF">BU085_04785</name>
</gene>
<evidence type="ECO:0000256" key="3">
    <source>
        <dbReference type="ARBA" id="ARBA00013236"/>
    </source>
</evidence>
<dbReference type="GO" id="GO:0034355">
    <property type="term" value="P:NAD+ biosynthetic process via the salvage pathway"/>
    <property type="evidence" value="ECO:0007669"/>
    <property type="project" value="TreeGrafter"/>
</dbReference>
<dbReference type="SUPFAM" id="SSF51690">
    <property type="entry name" value="Nicotinate/Quinolinate PRTase C-terminal domain-like"/>
    <property type="match status" value="1"/>
</dbReference>
<dbReference type="GO" id="GO:0004516">
    <property type="term" value="F:nicotinate phosphoribosyltransferase activity"/>
    <property type="evidence" value="ECO:0007669"/>
    <property type="project" value="UniProtKB-UniRule"/>
</dbReference>
<keyword evidence="7 9" id="KW-0808">Transferase</keyword>
<accession>A0A2T4Q1J9</accession>
<evidence type="ECO:0000256" key="8">
    <source>
        <dbReference type="ARBA" id="ARBA00048668"/>
    </source>
</evidence>
<comment type="similarity">
    <text evidence="2 9">Belongs to the NAPRTase family.</text>
</comment>
<feature type="domain" description="Nicotinate phosphoribosyltransferase C-terminal" evidence="12">
    <location>
        <begin position="360"/>
        <end position="469"/>
    </location>
</feature>
<dbReference type="EMBL" id="PZEV01000011">
    <property type="protein sequence ID" value="PTI51586.1"/>
    <property type="molecule type" value="Genomic_DNA"/>
</dbReference>
<proteinExistence type="inferred from homology"/>
<dbReference type="UniPathway" id="UPA00253">
    <property type="reaction ID" value="UER00457"/>
</dbReference>
<dbReference type="NCBIfam" id="NF006695">
    <property type="entry name" value="PRK09243.1-2"/>
    <property type="match status" value="1"/>
</dbReference>
<keyword evidence="6 9" id="KW-0662">Pyridine nucleotide biosynthesis</keyword>
<dbReference type="InterPro" id="IPR041619">
    <property type="entry name" value="NAPRTase_C"/>
</dbReference>
<feature type="domain" description="Nicotinate/nicotinamide phosphoribosyltransferase" evidence="10">
    <location>
        <begin position="155"/>
        <end position="335"/>
    </location>
</feature>
<reference evidence="13 14" key="1">
    <citation type="journal article" date="2016" name="Front. Microbiol.">
        <title>Comprehensive Phylogenetic Analysis of Bovine Non-aureus Staphylococci Species Based on Whole-Genome Sequencing.</title>
        <authorList>
            <person name="Naushad S."/>
            <person name="Barkema H.W."/>
            <person name="Luby C."/>
            <person name="Condas L.A."/>
            <person name="Nobrega D.B."/>
            <person name="Carson D.A."/>
            <person name="De Buck J."/>
        </authorList>
    </citation>
    <scope>NUCLEOTIDE SEQUENCE [LARGE SCALE GENOMIC DNA]</scope>
    <source>
        <strain evidence="13 14">SNUC 2993</strain>
    </source>
</reference>
<dbReference type="GO" id="GO:0047280">
    <property type="term" value="F:nicotinamide phosphoribosyltransferase activity"/>
    <property type="evidence" value="ECO:0007669"/>
    <property type="project" value="UniProtKB-ARBA"/>
</dbReference>
<comment type="PTM">
    <text evidence="9">Transiently phosphorylated on a His residue during the reaction cycle. Phosphorylation strongly increases the affinity for substrates and increases the rate of nicotinate D-ribonucleotide production. Dephosphorylation regenerates the low-affinity form of the enzyme, leading to product release.</text>
</comment>
<keyword evidence="4" id="KW-0597">Phosphoprotein</keyword>
<dbReference type="Gene3D" id="3.20.140.10">
    <property type="entry name" value="nicotinate phosphoribosyltransferase"/>
    <property type="match status" value="1"/>
</dbReference>
<evidence type="ECO:0000256" key="5">
    <source>
        <dbReference type="ARBA" id="ARBA00022598"/>
    </source>
</evidence>
<dbReference type="AlphaFoldDB" id="A0A2T4Q1J9"/>
<evidence type="ECO:0000259" key="12">
    <source>
        <dbReference type="Pfam" id="PF17956"/>
    </source>
</evidence>
<comment type="function">
    <text evidence="9">Catalyzes the first step in the biosynthesis of NAD from nicotinic acid, the ATP-dependent synthesis of beta-nicotinate D-ribonucleotide from nicotinate and 5-phospho-D-ribose 1-phosphate.</text>
</comment>
<dbReference type="NCBIfam" id="NF006697">
    <property type="entry name" value="PRK09243.1-4"/>
    <property type="match status" value="1"/>
</dbReference>
<dbReference type="EC" id="6.3.4.21" evidence="3 9"/>
<name>A0A2T4Q1J9_STAWA</name>
<comment type="pathway">
    <text evidence="1 9">Cofactor biosynthesis; NAD(+) biosynthesis; nicotinate D-ribonucleotide from nicotinate: step 1/1.</text>
</comment>
<evidence type="ECO:0000256" key="9">
    <source>
        <dbReference type="RuleBase" id="RU365100"/>
    </source>
</evidence>
<dbReference type="PIRSF" id="PIRSF000484">
    <property type="entry name" value="NAPRT"/>
    <property type="match status" value="1"/>
</dbReference>
<dbReference type="GO" id="GO:0005829">
    <property type="term" value="C:cytosol"/>
    <property type="evidence" value="ECO:0007669"/>
    <property type="project" value="TreeGrafter"/>
</dbReference>
<dbReference type="Pfam" id="PF17956">
    <property type="entry name" value="NAPRTase_C"/>
    <property type="match status" value="1"/>
</dbReference>
<dbReference type="Gene3D" id="3.20.20.70">
    <property type="entry name" value="Aldolase class I"/>
    <property type="match status" value="1"/>
</dbReference>